<name>A0A8H4AQ41_GIGMA</name>
<keyword evidence="1" id="KW-0812">Transmembrane</keyword>
<dbReference type="Proteomes" id="UP000439903">
    <property type="component" value="Unassembled WGS sequence"/>
</dbReference>
<sequence length="371" mass="42515">MPNENTTAKDTAKDSGQPMSNIDKLELQKRKFNIMKLKEEWEVAEKRLKGRKNLVMLNIVASLIVLFLGAILIYIEVNHLANTTFRIITSSLAGVGAILSLLNVIYGRLKSNEVSIKELAKAAKVVESDKKFVPHLIGIPDELLINDDLDNECQKYLKFLERINELIKEEKKINAIFIVLTSFYIITTSAISILINMDIIPHNSKYDDLILAISIIVIGWKLFIITMSSKFERTFEKWPNYSLKPQEGPCSAFYFCLITALVAPITQAILAVWLKPSGIYYCFSKRLYLVNRFDSEGKNIDLENDVDVEFARVTFFEDQKIKIDQKFKVDQAIRFFGTKEERKNTDFKELRAITGVEIFSDKSKLNYNSPL</sequence>
<comment type="caution">
    <text evidence="2">The sequence shown here is derived from an EMBL/GenBank/DDBJ whole genome shotgun (WGS) entry which is preliminary data.</text>
</comment>
<organism evidence="2 3">
    <name type="scientific">Gigaspora margarita</name>
    <dbReference type="NCBI Taxonomy" id="4874"/>
    <lineage>
        <taxon>Eukaryota</taxon>
        <taxon>Fungi</taxon>
        <taxon>Fungi incertae sedis</taxon>
        <taxon>Mucoromycota</taxon>
        <taxon>Glomeromycotina</taxon>
        <taxon>Glomeromycetes</taxon>
        <taxon>Diversisporales</taxon>
        <taxon>Gigasporaceae</taxon>
        <taxon>Gigaspora</taxon>
    </lineage>
</organism>
<feature type="transmembrane region" description="Helical" evidence="1">
    <location>
        <begin position="54"/>
        <end position="75"/>
    </location>
</feature>
<dbReference type="EMBL" id="WTPW01000344">
    <property type="protein sequence ID" value="KAF0520802.1"/>
    <property type="molecule type" value="Genomic_DNA"/>
</dbReference>
<dbReference type="OrthoDB" id="10419663at2759"/>
<feature type="transmembrane region" description="Helical" evidence="1">
    <location>
        <begin position="175"/>
        <end position="197"/>
    </location>
</feature>
<gene>
    <name evidence="2" type="ORF">F8M41_016086</name>
</gene>
<evidence type="ECO:0000313" key="3">
    <source>
        <dbReference type="Proteomes" id="UP000439903"/>
    </source>
</evidence>
<keyword evidence="3" id="KW-1185">Reference proteome</keyword>
<accession>A0A8H4AQ41</accession>
<evidence type="ECO:0000313" key="2">
    <source>
        <dbReference type="EMBL" id="KAF0520802.1"/>
    </source>
</evidence>
<protein>
    <submittedName>
        <fullName evidence="2">Uncharacterized protein</fullName>
    </submittedName>
</protein>
<keyword evidence="1" id="KW-1133">Transmembrane helix</keyword>
<keyword evidence="1" id="KW-0472">Membrane</keyword>
<feature type="transmembrane region" description="Helical" evidence="1">
    <location>
        <begin position="252"/>
        <end position="274"/>
    </location>
</feature>
<proteinExistence type="predicted"/>
<feature type="transmembrane region" description="Helical" evidence="1">
    <location>
        <begin position="209"/>
        <end position="231"/>
    </location>
</feature>
<reference evidence="2 3" key="1">
    <citation type="journal article" date="2019" name="Environ. Microbiol.">
        <title>At the nexus of three kingdoms: the genome of the mycorrhizal fungus Gigaspora margarita provides insights into plant, endobacterial and fungal interactions.</title>
        <authorList>
            <person name="Venice F."/>
            <person name="Ghignone S."/>
            <person name="Salvioli di Fossalunga A."/>
            <person name="Amselem J."/>
            <person name="Novero M."/>
            <person name="Xianan X."/>
            <person name="Sedzielewska Toro K."/>
            <person name="Morin E."/>
            <person name="Lipzen A."/>
            <person name="Grigoriev I.V."/>
            <person name="Henrissat B."/>
            <person name="Martin F.M."/>
            <person name="Bonfante P."/>
        </authorList>
    </citation>
    <scope>NUCLEOTIDE SEQUENCE [LARGE SCALE GENOMIC DNA]</scope>
    <source>
        <strain evidence="2 3">BEG34</strain>
    </source>
</reference>
<feature type="transmembrane region" description="Helical" evidence="1">
    <location>
        <begin position="87"/>
        <end position="106"/>
    </location>
</feature>
<dbReference type="AlphaFoldDB" id="A0A8H4AQ41"/>
<evidence type="ECO:0000256" key="1">
    <source>
        <dbReference type="SAM" id="Phobius"/>
    </source>
</evidence>